<accession>A0A139WAV3</accession>
<protein>
    <submittedName>
        <fullName evidence="2">Uncharacterized protein</fullName>
    </submittedName>
</protein>
<evidence type="ECO:0000313" key="3">
    <source>
        <dbReference type="Proteomes" id="UP000007266"/>
    </source>
</evidence>
<evidence type="ECO:0000256" key="1">
    <source>
        <dbReference type="SAM" id="MobiDB-lite"/>
    </source>
</evidence>
<reference evidence="2 3" key="2">
    <citation type="journal article" date="2010" name="Nucleic Acids Res.">
        <title>BeetleBase in 2010: revisions to provide comprehensive genomic information for Tribolium castaneum.</title>
        <authorList>
            <person name="Kim H.S."/>
            <person name="Murphy T."/>
            <person name="Xia J."/>
            <person name="Caragea D."/>
            <person name="Park Y."/>
            <person name="Beeman R.W."/>
            <person name="Lorenzen M.D."/>
            <person name="Butcher S."/>
            <person name="Manak J.R."/>
            <person name="Brown S.J."/>
        </authorList>
    </citation>
    <scope>GENOME REANNOTATION</scope>
    <source>
        <strain evidence="2 3">Georgia GA2</strain>
    </source>
</reference>
<keyword evidence="3" id="KW-1185">Reference proteome</keyword>
<evidence type="ECO:0000313" key="2">
    <source>
        <dbReference type="EMBL" id="KYB25043.1"/>
    </source>
</evidence>
<reference evidence="2 3" key="1">
    <citation type="journal article" date="2008" name="Nature">
        <title>The genome of the model beetle and pest Tribolium castaneum.</title>
        <authorList>
            <consortium name="Tribolium Genome Sequencing Consortium"/>
            <person name="Richards S."/>
            <person name="Gibbs R.A."/>
            <person name="Weinstock G.M."/>
            <person name="Brown S.J."/>
            <person name="Denell R."/>
            <person name="Beeman R.W."/>
            <person name="Gibbs R."/>
            <person name="Beeman R.W."/>
            <person name="Brown S.J."/>
            <person name="Bucher G."/>
            <person name="Friedrich M."/>
            <person name="Grimmelikhuijzen C.J."/>
            <person name="Klingler M."/>
            <person name="Lorenzen M."/>
            <person name="Richards S."/>
            <person name="Roth S."/>
            <person name="Schroder R."/>
            <person name="Tautz D."/>
            <person name="Zdobnov E.M."/>
            <person name="Muzny D."/>
            <person name="Gibbs R.A."/>
            <person name="Weinstock G.M."/>
            <person name="Attaway T."/>
            <person name="Bell S."/>
            <person name="Buhay C.J."/>
            <person name="Chandrabose M.N."/>
            <person name="Chavez D."/>
            <person name="Clerk-Blankenburg K.P."/>
            <person name="Cree A."/>
            <person name="Dao M."/>
            <person name="Davis C."/>
            <person name="Chacko J."/>
            <person name="Dinh H."/>
            <person name="Dugan-Rocha S."/>
            <person name="Fowler G."/>
            <person name="Garner T.T."/>
            <person name="Garnes J."/>
            <person name="Gnirke A."/>
            <person name="Hawes A."/>
            <person name="Hernandez J."/>
            <person name="Hines S."/>
            <person name="Holder M."/>
            <person name="Hume J."/>
            <person name="Jhangiani S.N."/>
            <person name="Joshi V."/>
            <person name="Khan Z.M."/>
            <person name="Jackson L."/>
            <person name="Kovar C."/>
            <person name="Kowis A."/>
            <person name="Lee S."/>
            <person name="Lewis L.R."/>
            <person name="Margolis J."/>
            <person name="Morgan M."/>
            <person name="Nazareth L.V."/>
            <person name="Nguyen N."/>
            <person name="Okwuonu G."/>
            <person name="Parker D."/>
            <person name="Richards S."/>
            <person name="Ruiz S.J."/>
            <person name="Santibanez J."/>
            <person name="Savard J."/>
            <person name="Scherer S.E."/>
            <person name="Schneider B."/>
            <person name="Sodergren E."/>
            <person name="Tautz D."/>
            <person name="Vattahil S."/>
            <person name="Villasana D."/>
            <person name="White C.S."/>
            <person name="Wright R."/>
            <person name="Park Y."/>
            <person name="Beeman R.W."/>
            <person name="Lord J."/>
            <person name="Oppert B."/>
            <person name="Lorenzen M."/>
            <person name="Brown S."/>
            <person name="Wang L."/>
            <person name="Savard J."/>
            <person name="Tautz D."/>
            <person name="Richards S."/>
            <person name="Weinstock G."/>
            <person name="Gibbs R.A."/>
            <person name="Liu Y."/>
            <person name="Worley K."/>
            <person name="Weinstock G."/>
            <person name="Elsik C.G."/>
            <person name="Reese J.T."/>
            <person name="Elhaik E."/>
            <person name="Landan G."/>
            <person name="Graur D."/>
            <person name="Arensburger P."/>
            <person name="Atkinson P."/>
            <person name="Beeman R.W."/>
            <person name="Beidler J."/>
            <person name="Brown S.J."/>
            <person name="Demuth J.P."/>
            <person name="Drury D.W."/>
            <person name="Du Y.Z."/>
            <person name="Fujiwara H."/>
            <person name="Lorenzen M."/>
            <person name="Maselli V."/>
            <person name="Osanai M."/>
            <person name="Park Y."/>
            <person name="Robertson H.M."/>
            <person name="Tu Z."/>
            <person name="Wang J.J."/>
            <person name="Wang S."/>
            <person name="Richards S."/>
            <person name="Song H."/>
            <person name="Zhang L."/>
            <person name="Sodergren E."/>
            <person name="Werner D."/>
            <person name="Stanke M."/>
            <person name="Morgenstern B."/>
            <person name="Solovyev V."/>
            <person name="Kosarev P."/>
            <person name="Brown G."/>
            <person name="Chen H.C."/>
            <person name="Ermolaeva O."/>
            <person name="Hlavina W."/>
            <person name="Kapustin Y."/>
            <person name="Kiryutin B."/>
            <person name="Kitts P."/>
            <person name="Maglott D."/>
            <person name="Pruitt K."/>
            <person name="Sapojnikov V."/>
            <person name="Souvorov A."/>
            <person name="Mackey A.J."/>
            <person name="Waterhouse R.M."/>
            <person name="Wyder S."/>
            <person name="Zdobnov E.M."/>
            <person name="Zdobnov E.M."/>
            <person name="Wyder S."/>
            <person name="Kriventseva E.V."/>
            <person name="Kadowaki T."/>
            <person name="Bork P."/>
            <person name="Aranda M."/>
            <person name="Bao R."/>
            <person name="Beermann A."/>
            <person name="Berns N."/>
            <person name="Bolognesi R."/>
            <person name="Bonneton F."/>
            <person name="Bopp D."/>
            <person name="Brown S.J."/>
            <person name="Bucher G."/>
            <person name="Butts T."/>
            <person name="Chaumot A."/>
            <person name="Denell R.E."/>
            <person name="Ferrier D.E."/>
            <person name="Friedrich M."/>
            <person name="Gordon C.M."/>
            <person name="Jindra M."/>
            <person name="Klingler M."/>
            <person name="Lan Q."/>
            <person name="Lattorff H.M."/>
            <person name="Laudet V."/>
            <person name="von Levetsow C."/>
            <person name="Liu Z."/>
            <person name="Lutz R."/>
            <person name="Lynch J.A."/>
            <person name="da Fonseca R.N."/>
            <person name="Posnien N."/>
            <person name="Reuter R."/>
            <person name="Roth S."/>
            <person name="Savard J."/>
            <person name="Schinko J.B."/>
            <person name="Schmitt C."/>
            <person name="Schoppmeier M."/>
            <person name="Schroder R."/>
            <person name="Shippy T.D."/>
            <person name="Simonnet F."/>
            <person name="Marques-Souza H."/>
            <person name="Tautz D."/>
            <person name="Tomoyasu Y."/>
            <person name="Trauner J."/>
            <person name="Van der Zee M."/>
            <person name="Vervoort M."/>
            <person name="Wittkopp N."/>
            <person name="Wimmer E.A."/>
            <person name="Yang X."/>
            <person name="Jones A.K."/>
            <person name="Sattelle D.B."/>
            <person name="Ebert P.R."/>
            <person name="Nelson D."/>
            <person name="Scott J.G."/>
            <person name="Beeman R.W."/>
            <person name="Muthukrishnan S."/>
            <person name="Kramer K.J."/>
            <person name="Arakane Y."/>
            <person name="Beeman R.W."/>
            <person name="Zhu Q."/>
            <person name="Hogenkamp D."/>
            <person name="Dixit R."/>
            <person name="Oppert B."/>
            <person name="Jiang H."/>
            <person name="Zou Z."/>
            <person name="Marshall J."/>
            <person name="Elpidina E."/>
            <person name="Vinokurov K."/>
            <person name="Oppert C."/>
            <person name="Zou Z."/>
            <person name="Evans J."/>
            <person name="Lu Z."/>
            <person name="Zhao P."/>
            <person name="Sumathipala N."/>
            <person name="Altincicek B."/>
            <person name="Vilcinskas A."/>
            <person name="Williams M."/>
            <person name="Hultmark D."/>
            <person name="Hetru C."/>
            <person name="Jiang H."/>
            <person name="Grimmelikhuijzen C.J."/>
            <person name="Hauser F."/>
            <person name="Cazzamali G."/>
            <person name="Williamson M."/>
            <person name="Park Y."/>
            <person name="Li B."/>
            <person name="Tanaka Y."/>
            <person name="Predel R."/>
            <person name="Neupert S."/>
            <person name="Schachtner J."/>
            <person name="Verleyen P."/>
            <person name="Raible F."/>
            <person name="Bork P."/>
            <person name="Friedrich M."/>
            <person name="Walden K.K."/>
            <person name="Robertson H.M."/>
            <person name="Angeli S."/>
            <person name="Foret S."/>
            <person name="Bucher G."/>
            <person name="Schuetz S."/>
            <person name="Maleszka R."/>
            <person name="Wimmer E.A."/>
            <person name="Beeman R.W."/>
            <person name="Lorenzen M."/>
            <person name="Tomoyasu Y."/>
            <person name="Miller S.C."/>
            <person name="Grossmann D."/>
            <person name="Bucher G."/>
        </authorList>
    </citation>
    <scope>NUCLEOTIDE SEQUENCE [LARGE SCALE GENOMIC DNA]</scope>
    <source>
        <strain evidence="2 3">Georgia GA2</strain>
    </source>
</reference>
<gene>
    <name evidence="2" type="primary">AUGUSTUS-3.0.2_31633</name>
    <name evidence="2" type="ORF">TcasGA2_TC031633</name>
</gene>
<feature type="region of interest" description="Disordered" evidence="1">
    <location>
        <begin position="79"/>
        <end position="110"/>
    </location>
</feature>
<dbReference type="AlphaFoldDB" id="A0A139WAV3"/>
<dbReference type="Proteomes" id="UP000007266">
    <property type="component" value="Linkage group 10"/>
</dbReference>
<organism evidence="2 3">
    <name type="scientific">Tribolium castaneum</name>
    <name type="common">Red flour beetle</name>
    <dbReference type="NCBI Taxonomy" id="7070"/>
    <lineage>
        <taxon>Eukaryota</taxon>
        <taxon>Metazoa</taxon>
        <taxon>Ecdysozoa</taxon>
        <taxon>Arthropoda</taxon>
        <taxon>Hexapoda</taxon>
        <taxon>Insecta</taxon>
        <taxon>Pterygota</taxon>
        <taxon>Neoptera</taxon>
        <taxon>Endopterygota</taxon>
        <taxon>Coleoptera</taxon>
        <taxon>Polyphaga</taxon>
        <taxon>Cucujiformia</taxon>
        <taxon>Tenebrionidae</taxon>
        <taxon>Tenebrionidae incertae sedis</taxon>
        <taxon>Tribolium</taxon>
    </lineage>
</organism>
<dbReference type="EMBL" id="KQ971380">
    <property type="protein sequence ID" value="KYB25043.1"/>
    <property type="molecule type" value="Genomic_DNA"/>
</dbReference>
<name>A0A139WAV3_TRICA</name>
<proteinExistence type="predicted"/>
<sequence length="110" mass="12731">MTSLLYVFMVEGRPMEPLEGPLWQDLSISMPEIALRRRPDAHSQRNVIYNPDADYDLLPPQLADKRAITMFSRWSPISSIGKQRTPIRSNPNTFSSQPRDRQHGQPLRWG</sequence>
<feature type="compositionally biased region" description="Polar residues" evidence="1">
    <location>
        <begin position="79"/>
        <end position="97"/>
    </location>
</feature>
<dbReference type="InParanoid" id="A0A139WAV3"/>